<evidence type="ECO:0000313" key="5">
    <source>
        <dbReference type="Proteomes" id="UP000808349"/>
    </source>
</evidence>
<dbReference type="InterPro" id="IPR050498">
    <property type="entry name" value="Ycf3"/>
</dbReference>
<evidence type="ECO:0000256" key="2">
    <source>
        <dbReference type="ARBA" id="ARBA00022803"/>
    </source>
</evidence>
<dbReference type="PANTHER" id="PTHR44858:SF1">
    <property type="entry name" value="UDP-N-ACETYLGLUCOSAMINE--PEPTIDE N-ACETYLGLUCOSAMINYLTRANSFERASE SPINDLY-RELATED"/>
    <property type="match status" value="1"/>
</dbReference>
<evidence type="ECO:0000313" key="4">
    <source>
        <dbReference type="EMBL" id="MBK9719045.1"/>
    </source>
</evidence>
<dbReference type="EMBL" id="JADKFW010000015">
    <property type="protein sequence ID" value="MBK9719045.1"/>
    <property type="molecule type" value="Genomic_DNA"/>
</dbReference>
<protein>
    <submittedName>
        <fullName evidence="4">Tetratricopeptide repeat protein</fullName>
    </submittedName>
</protein>
<dbReference type="GO" id="GO:0046813">
    <property type="term" value="P:receptor-mediated virion attachment to host cell"/>
    <property type="evidence" value="ECO:0007669"/>
    <property type="project" value="TreeGrafter"/>
</dbReference>
<evidence type="ECO:0000256" key="1">
    <source>
        <dbReference type="ARBA" id="ARBA00022737"/>
    </source>
</evidence>
<feature type="repeat" description="TPR" evidence="3">
    <location>
        <begin position="156"/>
        <end position="189"/>
    </location>
</feature>
<reference evidence="4 5" key="1">
    <citation type="submission" date="2020-10" db="EMBL/GenBank/DDBJ databases">
        <title>Connecting structure to function with the recovery of over 1000 high-quality activated sludge metagenome-assembled genomes encoding full-length rRNA genes using long-read sequencing.</title>
        <authorList>
            <person name="Singleton C.M."/>
            <person name="Petriglieri F."/>
            <person name="Kristensen J.M."/>
            <person name="Kirkegaard R.H."/>
            <person name="Michaelsen T.Y."/>
            <person name="Andersen M.H."/>
            <person name="Karst S.M."/>
            <person name="Dueholm M.S."/>
            <person name="Nielsen P.H."/>
            <person name="Albertsen M."/>
        </authorList>
    </citation>
    <scope>NUCLEOTIDE SEQUENCE [LARGE SCALE GENOMIC DNA]</scope>
    <source>
        <strain evidence="4">Ribe_18-Q3-R11-54_BAT3C.373</strain>
    </source>
</reference>
<dbReference type="Proteomes" id="UP000808349">
    <property type="component" value="Unassembled WGS sequence"/>
</dbReference>
<evidence type="ECO:0000256" key="3">
    <source>
        <dbReference type="PROSITE-ProRule" id="PRU00339"/>
    </source>
</evidence>
<dbReference type="SMART" id="SM00028">
    <property type="entry name" value="TPR"/>
    <property type="match status" value="4"/>
</dbReference>
<sequence length="263" mass="30574">MIEYQVSKYIADATDKISINDLAGAIEIMNNAIEIDPQISEFYFIRGITYNEIKLYNLALKDLSTAIQLNPEYELAYEWRSTIMINLGGNAFNAFKDCEQALRLNSNNQQAHFNLGKISHNLAIIYGGLTNLKAKEEYTKAINEYTKAALINPHYTDAFYQRGEIWYTLENYKKAINDYSKAIELCPPEKGYFSQTTINLYFKRGMAKYFRRDYDGAILDMNKAIELNPLPYPEAHQMRNDFKKIKKDQTIFSLFLSILKKYF</sequence>
<accession>A0A9D7SCC4</accession>
<dbReference type="InterPro" id="IPR011990">
    <property type="entry name" value="TPR-like_helical_dom_sf"/>
</dbReference>
<dbReference type="Pfam" id="PF13181">
    <property type="entry name" value="TPR_8"/>
    <property type="match status" value="1"/>
</dbReference>
<dbReference type="SUPFAM" id="SSF48452">
    <property type="entry name" value="TPR-like"/>
    <property type="match status" value="1"/>
</dbReference>
<feature type="repeat" description="TPR" evidence="3">
    <location>
        <begin position="40"/>
        <end position="73"/>
    </location>
</feature>
<dbReference type="GO" id="GO:0009279">
    <property type="term" value="C:cell outer membrane"/>
    <property type="evidence" value="ECO:0007669"/>
    <property type="project" value="TreeGrafter"/>
</dbReference>
<comment type="caution">
    <text evidence="4">The sequence shown here is derived from an EMBL/GenBank/DDBJ whole genome shotgun (WGS) entry which is preliminary data.</text>
</comment>
<name>A0A9D7SCC4_9BACT</name>
<dbReference type="PANTHER" id="PTHR44858">
    <property type="entry name" value="TETRATRICOPEPTIDE REPEAT PROTEIN 6"/>
    <property type="match status" value="1"/>
</dbReference>
<dbReference type="PROSITE" id="PS50005">
    <property type="entry name" value="TPR"/>
    <property type="match status" value="3"/>
</dbReference>
<dbReference type="Gene3D" id="1.25.40.10">
    <property type="entry name" value="Tetratricopeptide repeat domain"/>
    <property type="match status" value="3"/>
</dbReference>
<dbReference type="AlphaFoldDB" id="A0A9D7SCC4"/>
<dbReference type="Pfam" id="PF00515">
    <property type="entry name" value="TPR_1"/>
    <property type="match status" value="1"/>
</dbReference>
<keyword evidence="2 3" id="KW-0802">TPR repeat</keyword>
<gene>
    <name evidence="4" type="ORF">IPO85_16325</name>
</gene>
<feature type="repeat" description="TPR" evidence="3">
    <location>
        <begin position="198"/>
        <end position="231"/>
    </location>
</feature>
<dbReference type="PROSITE" id="PS50293">
    <property type="entry name" value="TPR_REGION"/>
    <property type="match status" value="1"/>
</dbReference>
<keyword evidence="1" id="KW-0677">Repeat</keyword>
<organism evidence="4 5">
    <name type="scientific">Candidatus Defluviibacterium haderslevense</name>
    <dbReference type="NCBI Taxonomy" id="2981993"/>
    <lineage>
        <taxon>Bacteria</taxon>
        <taxon>Pseudomonadati</taxon>
        <taxon>Bacteroidota</taxon>
        <taxon>Saprospiria</taxon>
        <taxon>Saprospirales</taxon>
        <taxon>Saprospiraceae</taxon>
        <taxon>Candidatus Defluviibacterium</taxon>
    </lineage>
</organism>
<dbReference type="InterPro" id="IPR019734">
    <property type="entry name" value="TPR_rpt"/>
</dbReference>
<proteinExistence type="predicted"/>